<dbReference type="GO" id="GO:0016020">
    <property type="term" value="C:membrane"/>
    <property type="evidence" value="ECO:0007669"/>
    <property type="project" value="InterPro"/>
</dbReference>
<accession>A0A1W1IBC3</accession>
<evidence type="ECO:0000256" key="2">
    <source>
        <dbReference type="ARBA" id="ARBA00022448"/>
    </source>
</evidence>
<organism evidence="6 7">
    <name type="scientific">Nitrospira japonica</name>
    <dbReference type="NCBI Taxonomy" id="1325564"/>
    <lineage>
        <taxon>Bacteria</taxon>
        <taxon>Pseudomonadati</taxon>
        <taxon>Nitrospirota</taxon>
        <taxon>Nitrospiria</taxon>
        <taxon>Nitrospirales</taxon>
        <taxon>Nitrospiraceae</taxon>
        <taxon>Nitrospira</taxon>
    </lineage>
</organism>
<proteinExistence type="inferred from homology"/>
<evidence type="ECO:0000256" key="4">
    <source>
        <dbReference type="ARBA" id="ARBA00022840"/>
    </source>
</evidence>
<dbReference type="EMBL" id="LT828648">
    <property type="protein sequence ID" value="SLM50324.1"/>
    <property type="molecule type" value="Genomic_DNA"/>
</dbReference>
<dbReference type="PROSITE" id="PS50893">
    <property type="entry name" value="ABC_TRANSPORTER_2"/>
    <property type="match status" value="1"/>
</dbReference>
<evidence type="ECO:0000256" key="1">
    <source>
        <dbReference type="ARBA" id="ARBA00005417"/>
    </source>
</evidence>
<dbReference type="STRING" id="1325564.NSJP_4157"/>
<dbReference type="InterPro" id="IPR050683">
    <property type="entry name" value="Bact_Polysacc_Export_ATP-bd"/>
</dbReference>
<keyword evidence="3" id="KW-0547">Nucleotide-binding</keyword>
<dbReference type="GO" id="GO:0005524">
    <property type="term" value="F:ATP binding"/>
    <property type="evidence" value="ECO:0007669"/>
    <property type="project" value="UniProtKB-KW"/>
</dbReference>
<name>A0A1W1IBC3_9BACT</name>
<dbReference type="OrthoDB" id="9778870at2"/>
<dbReference type="GO" id="GO:0140359">
    <property type="term" value="F:ABC-type transporter activity"/>
    <property type="evidence" value="ECO:0007669"/>
    <property type="project" value="InterPro"/>
</dbReference>
<dbReference type="SMART" id="SM00382">
    <property type="entry name" value="AAA"/>
    <property type="match status" value="1"/>
</dbReference>
<dbReference type="CDD" id="cd03220">
    <property type="entry name" value="ABC_KpsT_Wzt"/>
    <property type="match status" value="1"/>
</dbReference>
<dbReference type="GO" id="GO:0016887">
    <property type="term" value="F:ATP hydrolysis activity"/>
    <property type="evidence" value="ECO:0007669"/>
    <property type="project" value="InterPro"/>
</dbReference>
<gene>
    <name evidence="6" type="ORF">NSJP_4157</name>
</gene>
<dbReference type="KEGG" id="nja:NSJP_4157"/>
<dbReference type="InterPro" id="IPR015860">
    <property type="entry name" value="ABC_transpr_TagH-like"/>
</dbReference>
<evidence type="ECO:0000259" key="5">
    <source>
        <dbReference type="PROSITE" id="PS50893"/>
    </source>
</evidence>
<dbReference type="Gene3D" id="3.40.50.300">
    <property type="entry name" value="P-loop containing nucleotide triphosphate hydrolases"/>
    <property type="match status" value="1"/>
</dbReference>
<dbReference type="RefSeq" id="WP_080888444.1">
    <property type="nucleotide sequence ID" value="NZ_LT828648.1"/>
</dbReference>
<keyword evidence="4" id="KW-0067">ATP-binding</keyword>
<dbReference type="PANTHER" id="PTHR46743">
    <property type="entry name" value="TEICHOIC ACIDS EXPORT ATP-BINDING PROTEIN TAGH"/>
    <property type="match status" value="1"/>
</dbReference>
<protein>
    <submittedName>
        <fullName evidence="6">ABC-type polysaccharide/polyol phosphate transport system, ATPase component</fullName>
    </submittedName>
</protein>
<dbReference type="Gene3D" id="2.70.50.60">
    <property type="entry name" value="abc- transporter (atp binding component) like domain"/>
    <property type="match status" value="1"/>
</dbReference>
<comment type="similarity">
    <text evidence="1">Belongs to the ABC transporter superfamily.</text>
</comment>
<dbReference type="CDD" id="cd10147">
    <property type="entry name" value="Wzt_C-like"/>
    <property type="match status" value="1"/>
</dbReference>
<sequence length="427" mass="46645">MTVEAGAPAIRVRQLSKRFEIYRRPADLIRELITRRPRHEVRWALRDVSFELRHGEVVGVMGRNGAGKSTLLKILTGTLERTGGDVEVQGKVTSILELGTGFHPEYTGRENVYMGGLCLGLTNDEIDARIESIIAFSELGEVIDQPFKTYSTGMQARLTFSTVVSADPDILIVDEALSVGDARFQKKCCDKFRSFREAGKTILLVSHSADAITSMCDRAILLENGTVAADGDPSYVTKYYHRMLFGGDEPDAAVPPCDAAPQSGVEPDQVRASGHRCMRYGNGRAAITNLAIHDRDGRPASTVESGSGCTVRFTIIAREDLDDLVAGMLIRDRRGVDLYGTDTLLRGVPVEAVKAGDAVQVVFHLSMWLAGGTYFLTASAARSDGKQYDLLYDGLQFEVTGDRFAYTNSLVNLDVSVEMAPASYSVR</sequence>
<evidence type="ECO:0000313" key="7">
    <source>
        <dbReference type="Proteomes" id="UP000192042"/>
    </source>
</evidence>
<keyword evidence="2" id="KW-0813">Transport</keyword>
<dbReference type="InterPro" id="IPR027417">
    <property type="entry name" value="P-loop_NTPase"/>
</dbReference>
<keyword evidence="7" id="KW-1185">Reference proteome</keyword>
<reference evidence="6 7" key="1">
    <citation type="submission" date="2017-03" db="EMBL/GenBank/DDBJ databases">
        <authorList>
            <person name="Afonso C.L."/>
            <person name="Miller P.J."/>
            <person name="Scott M.A."/>
            <person name="Spackman E."/>
            <person name="Goraichik I."/>
            <person name="Dimitrov K.M."/>
            <person name="Suarez D.L."/>
            <person name="Swayne D.E."/>
        </authorList>
    </citation>
    <scope>NUCLEOTIDE SEQUENCE [LARGE SCALE GENOMIC DNA]</scope>
    <source>
        <strain evidence="6">Genome sequencing of Nitrospira japonica strain NJ11</strain>
    </source>
</reference>
<dbReference type="PANTHER" id="PTHR46743:SF2">
    <property type="entry name" value="TEICHOIC ACIDS EXPORT ATP-BINDING PROTEIN TAGH"/>
    <property type="match status" value="1"/>
</dbReference>
<dbReference type="AlphaFoldDB" id="A0A1W1IBC3"/>
<dbReference type="Proteomes" id="UP000192042">
    <property type="component" value="Chromosome I"/>
</dbReference>
<dbReference type="Pfam" id="PF00005">
    <property type="entry name" value="ABC_tran"/>
    <property type="match status" value="1"/>
</dbReference>
<feature type="domain" description="ABC transporter" evidence="5">
    <location>
        <begin position="10"/>
        <end position="249"/>
    </location>
</feature>
<dbReference type="InterPro" id="IPR003593">
    <property type="entry name" value="AAA+_ATPase"/>
</dbReference>
<dbReference type="Pfam" id="PF14524">
    <property type="entry name" value="Wzt_C"/>
    <property type="match status" value="1"/>
</dbReference>
<evidence type="ECO:0000313" key="6">
    <source>
        <dbReference type="EMBL" id="SLM50324.1"/>
    </source>
</evidence>
<dbReference type="InterPro" id="IPR029439">
    <property type="entry name" value="Wzt_C"/>
</dbReference>
<dbReference type="SUPFAM" id="SSF52540">
    <property type="entry name" value="P-loop containing nucleoside triphosphate hydrolases"/>
    <property type="match status" value="1"/>
</dbReference>
<evidence type="ECO:0000256" key="3">
    <source>
        <dbReference type="ARBA" id="ARBA00022741"/>
    </source>
</evidence>
<dbReference type="InterPro" id="IPR003439">
    <property type="entry name" value="ABC_transporter-like_ATP-bd"/>
</dbReference>